<evidence type="ECO:0000259" key="6">
    <source>
        <dbReference type="SMART" id="SM00859"/>
    </source>
</evidence>
<dbReference type="GO" id="GO:0006526">
    <property type="term" value="P:L-arginine biosynthetic process"/>
    <property type="evidence" value="ECO:0007669"/>
    <property type="project" value="UniProtKB-UniRule"/>
</dbReference>
<keyword evidence="1 5" id="KW-0055">Arginine biosynthesis</keyword>
<evidence type="ECO:0000256" key="2">
    <source>
        <dbReference type="ARBA" id="ARBA00022605"/>
    </source>
</evidence>
<dbReference type="SMART" id="SM00859">
    <property type="entry name" value="Semialdhyde_dh"/>
    <property type="match status" value="1"/>
</dbReference>
<dbReference type="Pfam" id="PF22698">
    <property type="entry name" value="Semialdhyde_dhC_1"/>
    <property type="match status" value="1"/>
</dbReference>
<evidence type="ECO:0000256" key="5">
    <source>
        <dbReference type="HAMAP-Rule" id="MF_00150"/>
    </source>
</evidence>
<dbReference type="PANTHER" id="PTHR32338:SF10">
    <property type="entry name" value="N-ACETYL-GAMMA-GLUTAMYL-PHOSPHATE REDUCTASE, CHLOROPLASTIC-RELATED"/>
    <property type="match status" value="1"/>
</dbReference>
<dbReference type="InterPro" id="IPR050085">
    <property type="entry name" value="AGPR"/>
</dbReference>
<keyword evidence="3 5" id="KW-0521">NADP</keyword>
<proteinExistence type="inferred from homology"/>
<dbReference type="Gene3D" id="3.30.360.10">
    <property type="entry name" value="Dihydrodipicolinate Reductase, domain 2"/>
    <property type="match status" value="1"/>
</dbReference>
<dbReference type="GeneID" id="94363370"/>
<comment type="subcellular location">
    <subcellularLocation>
        <location evidence="5">Cytoplasm</location>
    </subcellularLocation>
</comment>
<dbReference type="InterPro" id="IPR000706">
    <property type="entry name" value="AGPR_type-1"/>
</dbReference>
<dbReference type="Pfam" id="PF01118">
    <property type="entry name" value="Semialdhyde_dh"/>
    <property type="match status" value="1"/>
</dbReference>
<comment type="pathway">
    <text evidence="5">Amino-acid biosynthesis; L-arginine biosynthesis; N(2)-acetyl-L-ornithine from L-glutamate: step 3/4.</text>
</comment>
<dbReference type="GO" id="GO:0005737">
    <property type="term" value="C:cytoplasm"/>
    <property type="evidence" value="ECO:0007669"/>
    <property type="project" value="UniProtKB-SubCell"/>
</dbReference>
<dbReference type="CDD" id="cd23934">
    <property type="entry name" value="AGPR_1_C"/>
    <property type="match status" value="1"/>
</dbReference>
<dbReference type="AlphaFoldDB" id="A0A2U2CI27"/>
<dbReference type="SUPFAM" id="SSF51735">
    <property type="entry name" value="NAD(P)-binding Rossmann-fold domains"/>
    <property type="match status" value="1"/>
</dbReference>
<dbReference type="GO" id="GO:0003942">
    <property type="term" value="F:N-acetyl-gamma-glutamyl-phosphate reductase activity"/>
    <property type="evidence" value="ECO:0007669"/>
    <property type="project" value="UniProtKB-UniRule"/>
</dbReference>
<evidence type="ECO:0000256" key="1">
    <source>
        <dbReference type="ARBA" id="ARBA00022571"/>
    </source>
</evidence>
<accession>A0A2U2CI27</accession>
<dbReference type="Proteomes" id="UP000244940">
    <property type="component" value="Unassembled WGS sequence"/>
</dbReference>
<keyword evidence="4 5" id="KW-0560">Oxidoreductase</keyword>
<name>A0A2U2CI27_9RHOB</name>
<feature type="domain" description="Semialdehyde dehydrogenase NAD-binding" evidence="6">
    <location>
        <begin position="4"/>
        <end position="123"/>
    </location>
</feature>
<dbReference type="RefSeq" id="WP_109531346.1">
    <property type="nucleotide sequence ID" value="NZ_QEYD01000001.1"/>
</dbReference>
<protein>
    <recommendedName>
        <fullName evidence="5">N-acetyl-gamma-glutamyl-phosphate reductase</fullName>
        <shortName evidence="5">AGPR</shortName>
        <ecNumber evidence="5">1.2.1.38</ecNumber>
    </recommendedName>
    <alternativeName>
        <fullName evidence="5">N-acetyl-glutamate semialdehyde dehydrogenase</fullName>
        <shortName evidence="5">NAGSA dehydrogenase</shortName>
    </alternativeName>
</protein>
<reference evidence="7 8" key="1">
    <citation type="submission" date="2018-05" db="EMBL/GenBank/DDBJ databases">
        <title>Pararhodobacter marina sp. nov., isolated from deep-sea water of the Indian Ocean.</title>
        <authorList>
            <person name="Lai Q.Sr."/>
            <person name="Liu X."/>
            <person name="Shao Z."/>
        </authorList>
    </citation>
    <scope>NUCLEOTIDE SEQUENCE [LARGE SCALE GENOMIC DNA]</scope>
    <source>
        <strain evidence="7 8">CIC4N-9</strain>
    </source>
</reference>
<evidence type="ECO:0000256" key="3">
    <source>
        <dbReference type="ARBA" id="ARBA00022857"/>
    </source>
</evidence>
<dbReference type="EC" id="1.2.1.38" evidence="5"/>
<feature type="active site" evidence="5">
    <location>
        <position position="131"/>
    </location>
</feature>
<keyword evidence="2 5" id="KW-0028">Amino-acid biosynthesis</keyword>
<organism evidence="7 8">
    <name type="scientific">Pararhodobacter marinus</name>
    <dbReference type="NCBI Taxonomy" id="2184063"/>
    <lineage>
        <taxon>Bacteria</taxon>
        <taxon>Pseudomonadati</taxon>
        <taxon>Pseudomonadota</taxon>
        <taxon>Alphaproteobacteria</taxon>
        <taxon>Rhodobacterales</taxon>
        <taxon>Paracoccaceae</taxon>
        <taxon>Pararhodobacter</taxon>
    </lineage>
</organism>
<evidence type="ECO:0000313" key="8">
    <source>
        <dbReference type="Proteomes" id="UP000244940"/>
    </source>
</evidence>
<dbReference type="InterPro" id="IPR000534">
    <property type="entry name" value="Semialdehyde_DH_NAD-bd"/>
</dbReference>
<evidence type="ECO:0000256" key="4">
    <source>
        <dbReference type="ARBA" id="ARBA00023002"/>
    </source>
</evidence>
<dbReference type="CDD" id="cd24148">
    <property type="entry name" value="AGPR_1_actinobacAGPR_like"/>
    <property type="match status" value="1"/>
</dbReference>
<dbReference type="InterPro" id="IPR058924">
    <property type="entry name" value="AGPR_dimerisation_dom"/>
</dbReference>
<dbReference type="HAMAP" id="MF_00150">
    <property type="entry name" value="ArgC_type1"/>
    <property type="match status" value="1"/>
</dbReference>
<evidence type="ECO:0000313" key="7">
    <source>
        <dbReference type="EMBL" id="PWE31545.1"/>
    </source>
</evidence>
<dbReference type="OrthoDB" id="9801289at2"/>
<comment type="caution">
    <text evidence="7">The sequence shown here is derived from an EMBL/GenBank/DDBJ whole genome shotgun (WGS) entry which is preliminary data.</text>
</comment>
<dbReference type="UniPathway" id="UPA00068">
    <property type="reaction ID" value="UER00108"/>
</dbReference>
<comment type="function">
    <text evidence="5">Catalyzes the NADPH-dependent reduction of N-acetyl-5-glutamyl phosphate to yield N-acetyl-L-glutamate 5-semialdehyde.</text>
</comment>
<dbReference type="PANTHER" id="PTHR32338">
    <property type="entry name" value="N-ACETYL-GAMMA-GLUTAMYL-PHOSPHATE REDUCTASE, CHLOROPLASTIC-RELATED-RELATED"/>
    <property type="match status" value="1"/>
</dbReference>
<dbReference type="SUPFAM" id="SSF55347">
    <property type="entry name" value="Glyceraldehyde-3-phosphate dehydrogenase-like, C-terminal domain"/>
    <property type="match status" value="1"/>
</dbReference>
<comment type="catalytic activity">
    <reaction evidence="5">
        <text>N-acetyl-L-glutamate 5-semialdehyde + phosphate + NADP(+) = N-acetyl-L-glutamyl 5-phosphate + NADPH + H(+)</text>
        <dbReference type="Rhea" id="RHEA:21588"/>
        <dbReference type="ChEBI" id="CHEBI:15378"/>
        <dbReference type="ChEBI" id="CHEBI:29123"/>
        <dbReference type="ChEBI" id="CHEBI:43474"/>
        <dbReference type="ChEBI" id="CHEBI:57783"/>
        <dbReference type="ChEBI" id="CHEBI:57936"/>
        <dbReference type="ChEBI" id="CHEBI:58349"/>
        <dbReference type="EC" id="1.2.1.38"/>
    </reaction>
</comment>
<comment type="similarity">
    <text evidence="5">Belongs to the NAGSA dehydrogenase family. Type 1 subfamily.</text>
</comment>
<dbReference type="GO" id="GO:0051287">
    <property type="term" value="F:NAD binding"/>
    <property type="evidence" value="ECO:0007669"/>
    <property type="project" value="InterPro"/>
</dbReference>
<dbReference type="EMBL" id="QEYD01000001">
    <property type="protein sequence ID" value="PWE31545.1"/>
    <property type="molecule type" value="Genomic_DNA"/>
</dbReference>
<dbReference type="InterPro" id="IPR036291">
    <property type="entry name" value="NAD(P)-bd_dom_sf"/>
</dbReference>
<sequence length="325" mass="33949">MSIRVGIVGISGFGGGEALRLIAGHPAFDLVYAAGDSSAGRPLIDRFPGVPHKLAGLVIAKWDPEALPDLDILFASLPTGTSAEALARVPDSVKIVDIGGDHRHVDGWTYGLADIWPERIRGRTRIANPGCFPVATLTALAPLLTAGLIGPGNIVIDAKTGISGAGRGGGDGRFGYAETNENLQPYGLLEHVHMPEMETTIAQLSGGSAAGLVFTPHLVPMTRGLLVTVYCRGNATTTQCLDAARGFYAGRPFVRVTDRPPQTKWASGSNLSFVSYAADPDRNLVIAMGVVDNLGKGAAGHAVQNANLICDLPETFGLEGAPIWP</sequence>
<keyword evidence="8" id="KW-1185">Reference proteome</keyword>
<dbReference type="Gene3D" id="3.40.50.720">
    <property type="entry name" value="NAD(P)-binding Rossmann-like Domain"/>
    <property type="match status" value="1"/>
</dbReference>
<gene>
    <name evidence="5" type="primary">argC</name>
    <name evidence="7" type="ORF">C4N9_00570</name>
</gene>
<dbReference type="NCBIfam" id="TIGR01850">
    <property type="entry name" value="argC"/>
    <property type="match status" value="1"/>
</dbReference>
<dbReference type="GO" id="GO:0070401">
    <property type="term" value="F:NADP+ binding"/>
    <property type="evidence" value="ECO:0007669"/>
    <property type="project" value="InterPro"/>
</dbReference>
<keyword evidence="5" id="KW-0963">Cytoplasm</keyword>